<protein>
    <submittedName>
        <fullName evidence="2">Uncharacterized protein</fullName>
    </submittedName>
</protein>
<reference evidence="2" key="1">
    <citation type="submission" date="2023-08" db="EMBL/GenBank/DDBJ databases">
        <authorList>
            <person name="Chen Y."/>
            <person name="Shah S."/>
            <person name="Dougan E. K."/>
            <person name="Thang M."/>
            <person name="Chan C."/>
        </authorList>
    </citation>
    <scope>NUCLEOTIDE SEQUENCE</scope>
</reference>
<feature type="region of interest" description="Disordered" evidence="1">
    <location>
        <begin position="974"/>
        <end position="1036"/>
    </location>
</feature>
<name>A0AA36J565_9DINO</name>
<gene>
    <name evidence="2" type="ORF">EVOR1521_LOCUS22868</name>
</gene>
<feature type="compositionally biased region" description="Pro residues" evidence="1">
    <location>
        <begin position="974"/>
        <end position="985"/>
    </location>
</feature>
<accession>A0AA36J565</accession>
<evidence type="ECO:0000313" key="3">
    <source>
        <dbReference type="Proteomes" id="UP001178507"/>
    </source>
</evidence>
<keyword evidence="3" id="KW-1185">Reference proteome</keyword>
<feature type="compositionally biased region" description="Basic and acidic residues" evidence="1">
    <location>
        <begin position="990"/>
        <end position="1024"/>
    </location>
</feature>
<evidence type="ECO:0000256" key="1">
    <source>
        <dbReference type="SAM" id="MobiDB-lite"/>
    </source>
</evidence>
<sequence length="1266" mass="140708">MPGEVELGTDDAGLVVLRPARSGKAKEPDPALQSFLGRLPGDHFLPEEENLREAIVAAVEKGPATLAQVKRIPTVIKFTKILLPQAVALEDWIERRIGAEVAVDSDERGQRICRSMHGPVATKEAPPDFFSSLPKDSFLPEEERLRLAIFDFLAGWSSPDLATLNICAQHPPVAEAKRALLGERGNVGLKEWVERRIGGELTTPQSEVGSESAELAKAQALCAEFPEDDEPMACKRRKLDGQVPDAAKEARRGAKPLKVNGPSTIQTLRGRLQGREVALVLCGESHEDAIDLTRRRGVVAAEEGWIAVDHCRVFDAAKALASKGRLSLRGAQRWAKEILEETEEDAKIVGAHLVFEPRTRTRGTASVYLPSIAAVDSTIGVAHGHGATSACRVFRYGDLDKEAREFNERRMKPKDQRDSVEQQDALIRKRKAQRRAEGFELFDDWLLRQASSKNVHVEVVLEAPVRAEELQLHESEALRSAPSPPERLEAIALDSEEDEDEAATPGAGAYLDFLRRRLLAELGPRLHGVDARGLGDSEDEHLPKNLRGSFDALRSALPRTPDEEPVLPSWEAFFGGAADLLYYAPHVKADYAPFLKSCMGTAANMRRFFRTLFFESVPEALALLKIDEDTRRCCHVRAPTYRPASSSTAELRPEGRCHSGRRTLPVRVAPLQRYLVARGFDKPRTWVAGIAERLRQRGAGALVESAQCWYLSAVDRMLADPKGADAEGDNFVAWLRAVLPEVFRDIDTYDPPKLRRKHWARSRTSKRRYNLKDIRIPSIEEAFRGFCRAKRSTAREQVLSKIMVDIFQLRSVDLAMILKAAEAGLEAPKAQKVVVVCYGGLDHTRNVARFFRAQGFSAEGLPRKGLLGREEPGPRRDLVSARIPDSHFDRARGWDVDLAGGASISLGARDETLSPELHGVREASGRFIAKSEADFPGWTLKEDRRGCFEIHLTPAGHPVVAERLALRRPAPMWPPPIHAGPPPFAAHPMIPRDRSKEGRREDRKEKDREREKRPDKEEAREAARASKQSFFGSLPADELTEKELELRQIMIDHMDRYFAKNPTGEGPALSSIASSKATQKVKGQLLSKSVSLRDWIDRRIGGEVGTRETSNGQIAVYFRDHEAQEEPALEPVEGAELDPKAQAFFDQLPPDGFLPTEEALREALLNFMDQWQEPAAPTINAAMRVKEVRDACGECLASEPSVSLKMWIDRRIGGEIATWRQDGRAAEISFGLRAVWGEEADAANQEEALQAEGTESSAKKRRVERG</sequence>
<organism evidence="2 3">
    <name type="scientific">Effrenium voratum</name>
    <dbReference type="NCBI Taxonomy" id="2562239"/>
    <lineage>
        <taxon>Eukaryota</taxon>
        <taxon>Sar</taxon>
        <taxon>Alveolata</taxon>
        <taxon>Dinophyceae</taxon>
        <taxon>Suessiales</taxon>
        <taxon>Symbiodiniaceae</taxon>
        <taxon>Effrenium</taxon>
    </lineage>
</organism>
<evidence type="ECO:0000313" key="2">
    <source>
        <dbReference type="EMBL" id="CAJ1399312.1"/>
    </source>
</evidence>
<dbReference type="EMBL" id="CAUJNA010003329">
    <property type="protein sequence ID" value="CAJ1399312.1"/>
    <property type="molecule type" value="Genomic_DNA"/>
</dbReference>
<dbReference type="Proteomes" id="UP001178507">
    <property type="component" value="Unassembled WGS sequence"/>
</dbReference>
<proteinExistence type="predicted"/>
<dbReference type="AlphaFoldDB" id="A0AA36J565"/>
<feature type="region of interest" description="Disordered" evidence="1">
    <location>
        <begin position="1244"/>
        <end position="1266"/>
    </location>
</feature>
<comment type="caution">
    <text evidence="2">The sequence shown here is derived from an EMBL/GenBank/DDBJ whole genome shotgun (WGS) entry which is preliminary data.</text>
</comment>